<dbReference type="OrthoDB" id="275197at2157"/>
<dbReference type="Pfam" id="PF02771">
    <property type="entry name" value="Acyl-CoA_dh_N"/>
    <property type="match status" value="1"/>
</dbReference>
<feature type="domain" description="Acyl-CoA dehydrogenase/oxidase N-terminal" evidence="8">
    <location>
        <begin position="6"/>
        <end position="116"/>
    </location>
</feature>
<dbReference type="PIRSF" id="PIRSF016578">
    <property type="entry name" value="HsaA"/>
    <property type="match status" value="1"/>
</dbReference>
<dbReference type="PANTHER" id="PTHR43884">
    <property type="entry name" value="ACYL-COA DEHYDROGENASE"/>
    <property type="match status" value="1"/>
</dbReference>
<dbReference type="PANTHER" id="PTHR43884:SF12">
    <property type="entry name" value="ISOVALERYL-COA DEHYDROGENASE, MITOCHONDRIAL-RELATED"/>
    <property type="match status" value="1"/>
</dbReference>
<evidence type="ECO:0000256" key="3">
    <source>
        <dbReference type="ARBA" id="ARBA00022630"/>
    </source>
</evidence>
<gene>
    <name evidence="9" type="ORF">GRX03_06810</name>
</gene>
<dbReference type="Gene3D" id="1.20.140.10">
    <property type="entry name" value="Butyryl-CoA Dehydrogenase, subunit A, domain 3"/>
    <property type="match status" value="1"/>
</dbReference>
<dbReference type="EMBL" id="WUUT01000002">
    <property type="protein sequence ID" value="MXR51315.1"/>
    <property type="molecule type" value="Genomic_DNA"/>
</dbReference>
<dbReference type="PROSITE" id="PS00073">
    <property type="entry name" value="ACYL_COA_DH_2"/>
    <property type="match status" value="1"/>
</dbReference>
<dbReference type="Gene3D" id="2.40.110.10">
    <property type="entry name" value="Butyryl-CoA Dehydrogenase, subunit A, domain 2"/>
    <property type="match status" value="1"/>
</dbReference>
<dbReference type="Pfam" id="PF00441">
    <property type="entry name" value="Acyl-CoA_dh_1"/>
    <property type="match status" value="1"/>
</dbReference>
<comment type="cofactor">
    <cofactor evidence="1 5">
        <name>FAD</name>
        <dbReference type="ChEBI" id="CHEBI:57692"/>
    </cofactor>
</comment>
<evidence type="ECO:0000313" key="10">
    <source>
        <dbReference type="Proteomes" id="UP000466535"/>
    </source>
</evidence>
<dbReference type="RefSeq" id="WP_159763452.1">
    <property type="nucleotide sequence ID" value="NZ_WUUT01000002.1"/>
</dbReference>
<dbReference type="InterPro" id="IPR013786">
    <property type="entry name" value="AcylCoA_DH/ox_N"/>
</dbReference>
<evidence type="ECO:0000256" key="1">
    <source>
        <dbReference type="ARBA" id="ARBA00001974"/>
    </source>
</evidence>
<dbReference type="InterPro" id="IPR009100">
    <property type="entry name" value="AcylCoA_DH/oxidase_NM_dom_sf"/>
</dbReference>
<evidence type="ECO:0000256" key="4">
    <source>
        <dbReference type="ARBA" id="ARBA00022827"/>
    </source>
</evidence>
<keyword evidence="5" id="KW-0560">Oxidoreductase</keyword>
<dbReference type="AlphaFoldDB" id="A0A6B0T0F8"/>
<protein>
    <submittedName>
        <fullName evidence="9">Acyl-CoA dehydrogenase</fullName>
    </submittedName>
</protein>
<dbReference type="GO" id="GO:0003995">
    <property type="term" value="F:acyl-CoA dehydrogenase activity"/>
    <property type="evidence" value="ECO:0007669"/>
    <property type="project" value="InterPro"/>
</dbReference>
<reference evidence="9 10" key="1">
    <citation type="submission" date="2019-12" db="EMBL/GenBank/DDBJ databases">
        <title>Isolation and characterization of three novel carbon monoxide-oxidizing members of Halobacteria from salione crusts and soils.</title>
        <authorList>
            <person name="Myers M.R."/>
            <person name="King G.M."/>
        </authorList>
    </citation>
    <scope>NUCLEOTIDE SEQUENCE [LARGE SCALE GENOMIC DNA]</scope>
    <source>
        <strain evidence="9 10">WSH3</strain>
    </source>
</reference>
<accession>A0A6B0T0F8</accession>
<comment type="similarity">
    <text evidence="2 5">Belongs to the acyl-CoA dehydrogenase family.</text>
</comment>
<dbReference type="InterPro" id="IPR036250">
    <property type="entry name" value="AcylCo_DH-like_C"/>
</dbReference>
<evidence type="ECO:0000259" key="6">
    <source>
        <dbReference type="Pfam" id="PF00441"/>
    </source>
</evidence>
<evidence type="ECO:0000256" key="5">
    <source>
        <dbReference type="RuleBase" id="RU362125"/>
    </source>
</evidence>
<dbReference type="GO" id="GO:0050660">
    <property type="term" value="F:flavin adenine dinucleotide binding"/>
    <property type="evidence" value="ECO:0007669"/>
    <property type="project" value="InterPro"/>
</dbReference>
<dbReference type="Gene3D" id="1.10.540.10">
    <property type="entry name" value="Acyl-CoA dehydrogenase/oxidase, N-terminal domain"/>
    <property type="match status" value="1"/>
</dbReference>
<dbReference type="InterPro" id="IPR006089">
    <property type="entry name" value="Acyl-CoA_DH_CS"/>
</dbReference>
<evidence type="ECO:0000259" key="8">
    <source>
        <dbReference type="Pfam" id="PF02771"/>
    </source>
</evidence>
<feature type="domain" description="Acyl-CoA oxidase/dehydrogenase middle" evidence="7">
    <location>
        <begin position="122"/>
        <end position="215"/>
    </location>
</feature>
<dbReference type="InterPro" id="IPR046373">
    <property type="entry name" value="Acyl-CoA_Oxase/DH_mid-dom_sf"/>
</dbReference>
<evidence type="ECO:0000259" key="7">
    <source>
        <dbReference type="Pfam" id="PF02770"/>
    </source>
</evidence>
<dbReference type="InterPro" id="IPR006091">
    <property type="entry name" value="Acyl-CoA_Oxase/DH_mid-dom"/>
</dbReference>
<dbReference type="InterPro" id="IPR009075">
    <property type="entry name" value="AcylCo_DH/oxidase_C"/>
</dbReference>
<dbReference type="Pfam" id="PF02770">
    <property type="entry name" value="Acyl-CoA_dh_M"/>
    <property type="match status" value="1"/>
</dbReference>
<dbReference type="InterPro" id="IPR037069">
    <property type="entry name" value="AcylCoA_DH/ox_N_sf"/>
</dbReference>
<dbReference type="Proteomes" id="UP000466535">
    <property type="component" value="Unassembled WGS sequence"/>
</dbReference>
<evidence type="ECO:0000313" key="9">
    <source>
        <dbReference type="EMBL" id="MXR51315.1"/>
    </source>
</evidence>
<dbReference type="SUPFAM" id="SSF56645">
    <property type="entry name" value="Acyl-CoA dehydrogenase NM domain-like"/>
    <property type="match status" value="1"/>
</dbReference>
<proteinExistence type="inferred from homology"/>
<keyword evidence="10" id="KW-1185">Reference proteome</keyword>
<organism evidence="9 10">
    <name type="scientific">Halovenus carboxidivorans</name>
    <dbReference type="NCBI Taxonomy" id="2692199"/>
    <lineage>
        <taxon>Archaea</taxon>
        <taxon>Methanobacteriati</taxon>
        <taxon>Methanobacteriota</taxon>
        <taxon>Stenosarchaea group</taxon>
        <taxon>Halobacteria</taxon>
        <taxon>Halobacteriales</taxon>
        <taxon>Haloarculaceae</taxon>
        <taxon>Halovenus</taxon>
    </lineage>
</organism>
<feature type="domain" description="Acyl-CoA dehydrogenase/oxidase C-terminal" evidence="6">
    <location>
        <begin position="241"/>
        <end position="373"/>
    </location>
</feature>
<keyword evidence="3 5" id="KW-0285">Flavoprotein</keyword>
<evidence type="ECO:0000256" key="2">
    <source>
        <dbReference type="ARBA" id="ARBA00009347"/>
    </source>
</evidence>
<dbReference type="SUPFAM" id="SSF47203">
    <property type="entry name" value="Acyl-CoA dehydrogenase C-terminal domain-like"/>
    <property type="match status" value="1"/>
</dbReference>
<comment type="caution">
    <text evidence="9">The sequence shown here is derived from an EMBL/GenBank/DDBJ whole genome shotgun (WGS) entry which is preliminary data.</text>
</comment>
<sequence length="379" mass="41594">MRFQLTADQRQLREEVRTYAQERIKPEAIELDRAGEHPTEILDELGDRGYAGLTLPERYGGQGEGMVELAVLTEELAAALMPVASALALHLGVAEAIQRFGTDDQRERFLPSMAAYETVGVLGLSEEHAGSNKLDMETTAERDGDEWILNGHKQWLTNFLHGDYVLTYAKTGPDGQRPNNVTAFLVPTEAFEVEEVWDTLGARTVKSPRATLSDVRVPDDNRIGPVGEGYVQRGRLQTGINVPARGVGIARAALDDTVAYTSQREQGGRPISDHQGVRWEVGEMAERVDTARLLTLRAADRADRDLDTTREFSMAKISATQAAVDNANTATQLHGGIGYTSEHHVERYLRDAKLLTIAGGPNEGHKDTLGEAVYQDHPG</sequence>
<keyword evidence="4 5" id="KW-0274">FAD</keyword>
<name>A0A6B0T0F8_9EURY</name>